<organism evidence="1 2">
    <name type="scientific">Serratia silvae</name>
    <dbReference type="NCBI Taxonomy" id="2824122"/>
    <lineage>
        <taxon>Bacteria</taxon>
        <taxon>Pseudomonadati</taxon>
        <taxon>Pseudomonadota</taxon>
        <taxon>Gammaproteobacteria</taxon>
        <taxon>Enterobacterales</taxon>
        <taxon>Yersiniaceae</taxon>
        <taxon>Serratia</taxon>
    </lineage>
</organism>
<gene>
    <name evidence="1" type="ORF">KAJ71_07055</name>
</gene>
<keyword evidence="2" id="KW-1185">Reference proteome</keyword>
<protein>
    <submittedName>
        <fullName evidence="1">Uncharacterized protein</fullName>
    </submittedName>
</protein>
<evidence type="ECO:0000313" key="2">
    <source>
        <dbReference type="Proteomes" id="UP001165275"/>
    </source>
</evidence>
<dbReference type="RefSeq" id="WP_248945064.1">
    <property type="nucleotide sequence ID" value="NZ_CBCSGY010000005.1"/>
</dbReference>
<dbReference type="Proteomes" id="UP001165275">
    <property type="component" value="Unassembled WGS sequence"/>
</dbReference>
<comment type="caution">
    <text evidence="1">The sequence shown here is derived from an EMBL/GenBank/DDBJ whole genome shotgun (WGS) entry which is preliminary data.</text>
</comment>
<dbReference type="EMBL" id="JAGQDC010000004">
    <property type="protein sequence ID" value="MCL1028782.1"/>
    <property type="molecule type" value="Genomic_DNA"/>
</dbReference>
<sequence length="119" mass="13839">MKVGGPQGITDTMVSNLLLKYNLFQDVRLKSISVAANVCRRNIIDHANDVEYDIEDDELSFDEERQLFFHKKMVIARQHLTHMAVLKDYQPIESHSQVIALYVTYLLNRNVIRKGQLCF</sequence>
<accession>A0ABT0K9W6</accession>
<name>A0ABT0K9W6_9GAMM</name>
<proteinExistence type="predicted"/>
<reference evidence="1" key="1">
    <citation type="submission" date="2021-04" db="EMBL/GenBank/DDBJ databases">
        <title>Genome sequence of Serratia sp. arafor3.</title>
        <authorList>
            <person name="Besaury L."/>
        </authorList>
    </citation>
    <scope>NUCLEOTIDE SEQUENCE</scope>
    <source>
        <strain evidence="1">Arafor3</strain>
    </source>
</reference>
<evidence type="ECO:0000313" key="1">
    <source>
        <dbReference type="EMBL" id="MCL1028782.1"/>
    </source>
</evidence>